<evidence type="ECO:0008006" key="5">
    <source>
        <dbReference type="Google" id="ProtNLM"/>
    </source>
</evidence>
<accession>A0A8S4NP89</accession>
<dbReference type="PRINTS" id="PR00080">
    <property type="entry name" value="SDRFAMILY"/>
</dbReference>
<gene>
    <name evidence="3" type="ORF">OFUS_LOCUS9792</name>
</gene>
<dbReference type="SUPFAM" id="SSF51735">
    <property type="entry name" value="NAD(P)-binding Rossmann-fold domains"/>
    <property type="match status" value="1"/>
</dbReference>
<dbReference type="Proteomes" id="UP000749559">
    <property type="component" value="Unassembled WGS sequence"/>
</dbReference>
<dbReference type="InterPro" id="IPR036291">
    <property type="entry name" value="NAD(P)-bd_dom_sf"/>
</dbReference>
<dbReference type="GO" id="GO:0016491">
    <property type="term" value="F:oxidoreductase activity"/>
    <property type="evidence" value="ECO:0007669"/>
    <property type="project" value="UniProtKB-KW"/>
</dbReference>
<evidence type="ECO:0000256" key="2">
    <source>
        <dbReference type="RuleBase" id="RU000363"/>
    </source>
</evidence>
<organism evidence="3 4">
    <name type="scientific">Owenia fusiformis</name>
    <name type="common">Polychaete worm</name>
    <dbReference type="NCBI Taxonomy" id="6347"/>
    <lineage>
        <taxon>Eukaryota</taxon>
        <taxon>Metazoa</taxon>
        <taxon>Spiralia</taxon>
        <taxon>Lophotrochozoa</taxon>
        <taxon>Annelida</taxon>
        <taxon>Polychaeta</taxon>
        <taxon>Sedentaria</taxon>
        <taxon>Canalipalpata</taxon>
        <taxon>Sabellida</taxon>
        <taxon>Oweniida</taxon>
        <taxon>Oweniidae</taxon>
        <taxon>Owenia</taxon>
    </lineage>
</organism>
<keyword evidence="4" id="KW-1185">Reference proteome</keyword>
<dbReference type="PANTHER" id="PTHR43157:SF66">
    <property type="entry name" value="WW DOMAIN-CONTAINING OXIDOREDUCTASE-LIKE PROTEIN"/>
    <property type="match status" value="1"/>
</dbReference>
<dbReference type="PANTHER" id="PTHR43157">
    <property type="entry name" value="PHOSPHATIDYLINOSITOL-GLYCAN BIOSYNTHESIS CLASS F PROTEIN-RELATED"/>
    <property type="match status" value="1"/>
</dbReference>
<dbReference type="Pfam" id="PF00106">
    <property type="entry name" value="adh_short"/>
    <property type="match status" value="1"/>
</dbReference>
<proteinExistence type="inferred from homology"/>
<comment type="similarity">
    <text evidence="2">Belongs to the short-chain dehydrogenases/reductases (SDR) family.</text>
</comment>
<sequence length="331" mass="36001">MLSYIIPVSVTVGASYIGYLSYQSFSNMPKCTSKAKLDGKTVIITGANTGIGLATARDMARRGARVILACRSLERANTAAQDIISTTENQDVIVKQIDLTSMESVRNFAAEIYKEEARVDILINNAGLSALPHKMTSDGIEITMAANHHGHFLLTNLLLDKIKKSAPSRIVNLSSLGHKWAKLDWDKINGEMTAGTKMLEKHEGNVYFVSKLCNILFTKELSERLQGTGVTCNSVHPGTVKTELFRNSPGWLQSIVSVVGGLFLKSPEQGAQTSIHCAVSEDIEGVTGRYFSNCRVDNESEAAKSTESAKKLWDISAKLTGLNETTEASKI</sequence>
<dbReference type="EMBL" id="CAIIXF020000005">
    <property type="protein sequence ID" value="CAH1783446.1"/>
    <property type="molecule type" value="Genomic_DNA"/>
</dbReference>
<keyword evidence="1" id="KW-0560">Oxidoreductase</keyword>
<dbReference type="Gene3D" id="3.40.50.720">
    <property type="entry name" value="NAD(P)-binding Rossmann-like Domain"/>
    <property type="match status" value="1"/>
</dbReference>
<protein>
    <recommendedName>
        <fullName evidence="5">Retinol dehydrogenase 13</fullName>
    </recommendedName>
</protein>
<dbReference type="OrthoDB" id="191139at2759"/>
<dbReference type="PRINTS" id="PR00081">
    <property type="entry name" value="GDHRDH"/>
</dbReference>
<evidence type="ECO:0000256" key="1">
    <source>
        <dbReference type="ARBA" id="ARBA00023002"/>
    </source>
</evidence>
<dbReference type="InterPro" id="IPR002347">
    <property type="entry name" value="SDR_fam"/>
</dbReference>
<dbReference type="AlphaFoldDB" id="A0A8S4NP89"/>
<comment type="caution">
    <text evidence="3">The sequence shown here is derived from an EMBL/GenBank/DDBJ whole genome shotgun (WGS) entry which is preliminary data.</text>
</comment>
<reference evidence="3" key="1">
    <citation type="submission" date="2022-03" db="EMBL/GenBank/DDBJ databases">
        <authorList>
            <person name="Martin C."/>
        </authorList>
    </citation>
    <scope>NUCLEOTIDE SEQUENCE</scope>
</reference>
<evidence type="ECO:0000313" key="4">
    <source>
        <dbReference type="Proteomes" id="UP000749559"/>
    </source>
</evidence>
<name>A0A8S4NP89_OWEFU</name>
<evidence type="ECO:0000313" key="3">
    <source>
        <dbReference type="EMBL" id="CAH1783446.1"/>
    </source>
</evidence>